<dbReference type="CDD" id="cd00405">
    <property type="entry name" value="PRAI"/>
    <property type="match status" value="1"/>
</dbReference>
<dbReference type="Proteomes" id="UP000743899">
    <property type="component" value="Unassembled WGS sequence"/>
</dbReference>
<dbReference type="Gene3D" id="3.20.20.70">
    <property type="entry name" value="Aldolase class I"/>
    <property type="match status" value="1"/>
</dbReference>
<evidence type="ECO:0000256" key="1">
    <source>
        <dbReference type="ARBA" id="ARBA00001164"/>
    </source>
</evidence>
<dbReference type="GO" id="GO:0004640">
    <property type="term" value="F:phosphoribosylanthranilate isomerase activity"/>
    <property type="evidence" value="ECO:0007669"/>
    <property type="project" value="UniProtKB-EC"/>
</dbReference>
<dbReference type="PANTHER" id="PTHR42894">
    <property type="entry name" value="N-(5'-PHOSPHORIBOSYL)ANTHRANILATE ISOMERASE"/>
    <property type="match status" value="1"/>
</dbReference>
<evidence type="ECO:0000256" key="7">
    <source>
        <dbReference type="ARBA" id="ARBA00023141"/>
    </source>
</evidence>
<dbReference type="NCBIfam" id="NF002300">
    <property type="entry name" value="PRK01222.1-7"/>
    <property type="match status" value="1"/>
</dbReference>
<keyword evidence="12" id="KW-1185">Reference proteome</keyword>
<dbReference type="EMBL" id="JAACYS010000020">
    <property type="protein sequence ID" value="NCU17370.1"/>
    <property type="molecule type" value="Genomic_DNA"/>
</dbReference>
<dbReference type="InterPro" id="IPR001240">
    <property type="entry name" value="PRAI_dom"/>
</dbReference>
<evidence type="ECO:0000313" key="11">
    <source>
        <dbReference type="EMBL" id="NCU17370.1"/>
    </source>
</evidence>
<evidence type="ECO:0000256" key="2">
    <source>
        <dbReference type="ARBA" id="ARBA00004664"/>
    </source>
</evidence>
<dbReference type="Pfam" id="PF00697">
    <property type="entry name" value="PRAI"/>
    <property type="match status" value="1"/>
</dbReference>
<keyword evidence="5 9" id="KW-0028">Amino-acid biosynthesis</keyword>
<reference evidence="11 12" key="1">
    <citation type="submission" date="2020-01" db="EMBL/GenBank/DDBJ databases">
        <title>A novel Bacillus sp. from Pasinler.</title>
        <authorList>
            <person name="Adiguzel A."/>
            <person name="Ay H."/>
            <person name="Baltaci M.O."/>
        </authorList>
    </citation>
    <scope>NUCLEOTIDE SEQUENCE [LARGE SCALE GENOMIC DNA]</scope>
    <source>
        <strain evidence="11 12">P1</strain>
    </source>
</reference>
<dbReference type="InterPro" id="IPR011060">
    <property type="entry name" value="RibuloseP-bd_barrel"/>
</dbReference>
<evidence type="ECO:0000256" key="3">
    <source>
        <dbReference type="ARBA" id="ARBA00012572"/>
    </source>
</evidence>
<dbReference type="RefSeq" id="WP_161920204.1">
    <property type="nucleotide sequence ID" value="NZ_JAACYS010000020.1"/>
</dbReference>
<evidence type="ECO:0000313" key="12">
    <source>
        <dbReference type="Proteomes" id="UP000743899"/>
    </source>
</evidence>
<dbReference type="HAMAP" id="MF_00135">
    <property type="entry name" value="PRAI"/>
    <property type="match status" value="1"/>
</dbReference>
<name>A0ABX0A528_9BACI</name>
<sequence length="203" mass="22403">MLVKVCGIQTREAAEVVVQEGADFIGFVFAESKRKISPEQATEIASGLPNQVKKVGVFVNEQPKRMIEIAKQVGLDYLQLHGDEPAEVARKLPFRVIKAFAADSSNLENIQDYPCDYYLIDSPAGKYRGGSGKTFNWELIEELKLDRSKLILAGGLTVENVQQAIKVVHPIGVDVSSGVETNGEKDVLKIKQFIKNAKEGDRK</sequence>
<dbReference type="PANTHER" id="PTHR42894:SF1">
    <property type="entry name" value="N-(5'-PHOSPHORIBOSYL)ANTHRANILATE ISOMERASE"/>
    <property type="match status" value="1"/>
</dbReference>
<evidence type="ECO:0000256" key="4">
    <source>
        <dbReference type="ARBA" id="ARBA00022272"/>
    </source>
</evidence>
<dbReference type="InterPro" id="IPR044643">
    <property type="entry name" value="TrpF_fam"/>
</dbReference>
<evidence type="ECO:0000256" key="9">
    <source>
        <dbReference type="HAMAP-Rule" id="MF_00135"/>
    </source>
</evidence>
<evidence type="ECO:0000256" key="5">
    <source>
        <dbReference type="ARBA" id="ARBA00022605"/>
    </source>
</evidence>
<comment type="similarity">
    <text evidence="9">Belongs to the TrpF family.</text>
</comment>
<organism evidence="11 12">
    <name type="scientific">Pallidibacillus pasinlerensis</name>
    <dbReference type="NCBI Taxonomy" id="2703818"/>
    <lineage>
        <taxon>Bacteria</taxon>
        <taxon>Bacillati</taxon>
        <taxon>Bacillota</taxon>
        <taxon>Bacilli</taxon>
        <taxon>Bacillales</taxon>
        <taxon>Bacillaceae</taxon>
        <taxon>Pallidibacillus</taxon>
    </lineage>
</organism>
<keyword evidence="7 9" id="KW-0057">Aromatic amino acid biosynthesis</keyword>
<protein>
    <recommendedName>
        <fullName evidence="4 9">N-(5'-phosphoribosyl)anthranilate isomerase</fullName>
        <shortName evidence="9">PRAI</shortName>
        <ecNumber evidence="3 9">5.3.1.24</ecNumber>
    </recommendedName>
</protein>
<comment type="catalytic activity">
    <reaction evidence="1 9">
        <text>N-(5-phospho-beta-D-ribosyl)anthranilate = 1-(2-carboxyphenylamino)-1-deoxy-D-ribulose 5-phosphate</text>
        <dbReference type="Rhea" id="RHEA:21540"/>
        <dbReference type="ChEBI" id="CHEBI:18277"/>
        <dbReference type="ChEBI" id="CHEBI:58613"/>
        <dbReference type="EC" id="5.3.1.24"/>
    </reaction>
</comment>
<comment type="caution">
    <text evidence="11">The sequence shown here is derived from an EMBL/GenBank/DDBJ whole genome shotgun (WGS) entry which is preliminary data.</text>
</comment>
<evidence type="ECO:0000256" key="8">
    <source>
        <dbReference type="ARBA" id="ARBA00023235"/>
    </source>
</evidence>
<comment type="pathway">
    <text evidence="2 9">Amino-acid biosynthesis; L-tryptophan biosynthesis; L-tryptophan from chorismate: step 3/5.</text>
</comment>
<keyword evidence="8 9" id="KW-0413">Isomerase</keyword>
<evidence type="ECO:0000259" key="10">
    <source>
        <dbReference type="Pfam" id="PF00697"/>
    </source>
</evidence>
<accession>A0ABX0A528</accession>
<dbReference type="EC" id="5.3.1.24" evidence="3 9"/>
<gene>
    <name evidence="9" type="primary">trpF</name>
    <name evidence="11" type="ORF">GW534_06240</name>
</gene>
<keyword evidence="6 9" id="KW-0822">Tryptophan biosynthesis</keyword>
<evidence type="ECO:0000256" key="6">
    <source>
        <dbReference type="ARBA" id="ARBA00022822"/>
    </source>
</evidence>
<dbReference type="SUPFAM" id="SSF51366">
    <property type="entry name" value="Ribulose-phoshate binding barrel"/>
    <property type="match status" value="1"/>
</dbReference>
<proteinExistence type="inferred from homology"/>
<feature type="domain" description="N-(5'phosphoribosyl) anthranilate isomerase (PRAI)" evidence="10">
    <location>
        <begin position="3"/>
        <end position="196"/>
    </location>
</feature>
<dbReference type="InterPro" id="IPR013785">
    <property type="entry name" value="Aldolase_TIM"/>
</dbReference>